<gene>
    <name evidence="6" type="ORF">ACFODX_00490</name>
</gene>
<dbReference type="InterPro" id="IPR050389">
    <property type="entry name" value="LysR-type_TF"/>
</dbReference>
<dbReference type="RefSeq" id="WP_378114951.1">
    <property type="nucleotide sequence ID" value="NZ_JBHRTF010000001.1"/>
</dbReference>
<dbReference type="InterPro" id="IPR036388">
    <property type="entry name" value="WH-like_DNA-bd_sf"/>
</dbReference>
<name>A0ABV7FBA8_9GAMM</name>
<sequence length="299" mass="33308">MRDIKTVDLNLLKALDALLDERNVTRAAARLSLTQPAMSGMLTRLRESFNDPLFVRSQRGIVPTQRALDLALPVKKVLAEIATLLQPAEFDPRSASLTLTIAATDYALQAIAVPFLVELKKRAPQIRVALLPIENQLLPQQLERGEIDLALLTPPNCPAELHARRLYDEDYVCVMRSDHPNAQQPLSLDEFCTLEHALFSYTGGGFLGVTDEALARIGRARQVMLSVKSFLVMASILRASDMIAVVPKRLVDSLDGLVTQPTPIPVEGFTKIAAWHERTHQNPAHRWIRDLLFELFIAP</sequence>
<dbReference type="SUPFAM" id="SSF46785">
    <property type="entry name" value="Winged helix' DNA-binding domain"/>
    <property type="match status" value="1"/>
</dbReference>
<dbReference type="SUPFAM" id="SSF53850">
    <property type="entry name" value="Periplasmic binding protein-like II"/>
    <property type="match status" value="1"/>
</dbReference>
<protein>
    <submittedName>
        <fullName evidence="6">LysR family transcriptional regulator</fullName>
    </submittedName>
</protein>
<accession>A0ABV7FBA8</accession>
<dbReference type="PROSITE" id="PS50931">
    <property type="entry name" value="HTH_LYSR"/>
    <property type="match status" value="1"/>
</dbReference>
<comment type="caution">
    <text evidence="6">The sequence shown here is derived from an EMBL/GenBank/DDBJ whole genome shotgun (WGS) entry which is preliminary data.</text>
</comment>
<evidence type="ECO:0000313" key="6">
    <source>
        <dbReference type="EMBL" id="MFC3114013.1"/>
    </source>
</evidence>
<dbReference type="EMBL" id="JBHRTF010000001">
    <property type="protein sequence ID" value="MFC3114013.1"/>
    <property type="molecule type" value="Genomic_DNA"/>
</dbReference>
<dbReference type="InterPro" id="IPR005119">
    <property type="entry name" value="LysR_subst-bd"/>
</dbReference>
<dbReference type="Gene3D" id="1.10.10.10">
    <property type="entry name" value="Winged helix-like DNA-binding domain superfamily/Winged helix DNA-binding domain"/>
    <property type="match status" value="1"/>
</dbReference>
<evidence type="ECO:0000313" key="7">
    <source>
        <dbReference type="Proteomes" id="UP001595555"/>
    </source>
</evidence>
<dbReference type="CDD" id="cd08461">
    <property type="entry name" value="PBP2_DntR_like_3"/>
    <property type="match status" value="1"/>
</dbReference>
<comment type="similarity">
    <text evidence="1">Belongs to the LysR transcriptional regulatory family.</text>
</comment>
<evidence type="ECO:0000256" key="1">
    <source>
        <dbReference type="ARBA" id="ARBA00009437"/>
    </source>
</evidence>
<evidence type="ECO:0000256" key="4">
    <source>
        <dbReference type="ARBA" id="ARBA00023163"/>
    </source>
</evidence>
<proteinExistence type="inferred from homology"/>
<dbReference type="PANTHER" id="PTHR30118:SF15">
    <property type="entry name" value="TRANSCRIPTIONAL REGULATORY PROTEIN"/>
    <property type="match status" value="1"/>
</dbReference>
<dbReference type="Pfam" id="PF03466">
    <property type="entry name" value="LysR_substrate"/>
    <property type="match status" value="1"/>
</dbReference>
<dbReference type="Pfam" id="PF00126">
    <property type="entry name" value="HTH_1"/>
    <property type="match status" value="1"/>
</dbReference>
<keyword evidence="4" id="KW-0804">Transcription</keyword>
<dbReference type="InterPro" id="IPR036390">
    <property type="entry name" value="WH_DNA-bd_sf"/>
</dbReference>
<dbReference type="InterPro" id="IPR000847">
    <property type="entry name" value="LysR_HTH_N"/>
</dbReference>
<evidence type="ECO:0000256" key="3">
    <source>
        <dbReference type="ARBA" id="ARBA00023125"/>
    </source>
</evidence>
<organism evidence="6 7">
    <name type="scientific">Cellvibrio fontiphilus</name>
    <dbReference type="NCBI Taxonomy" id="1815559"/>
    <lineage>
        <taxon>Bacteria</taxon>
        <taxon>Pseudomonadati</taxon>
        <taxon>Pseudomonadota</taxon>
        <taxon>Gammaproteobacteria</taxon>
        <taxon>Cellvibrionales</taxon>
        <taxon>Cellvibrionaceae</taxon>
        <taxon>Cellvibrio</taxon>
    </lineage>
</organism>
<reference evidence="7" key="1">
    <citation type="journal article" date="2019" name="Int. J. Syst. Evol. Microbiol.">
        <title>The Global Catalogue of Microorganisms (GCM) 10K type strain sequencing project: providing services to taxonomists for standard genome sequencing and annotation.</title>
        <authorList>
            <consortium name="The Broad Institute Genomics Platform"/>
            <consortium name="The Broad Institute Genome Sequencing Center for Infectious Disease"/>
            <person name="Wu L."/>
            <person name="Ma J."/>
        </authorList>
    </citation>
    <scope>NUCLEOTIDE SEQUENCE [LARGE SCALE GENOMIC DNA]</scope>
    <source>
        <strain evidence="7">KCTC 52237</strain>
    </source>
</reference>
<evidence type="ECO:0000256" key="2">
    <source>
        <dbReference type="ARBA" id="ARBA00023015"/>
    </source>
</evidence>
<dbReference type="Gene3D" id="3.40.190.10">
    <property type="entry name" value="Periplasmic binding protein-like II"/>
    <property type="match status" value="2"/>
</dbReference>
<keyword evidence="3" id="KW-0238">DNA-binding</keyword>
<keyword evidence="2" id="KW-0805">Transcription regulation</keyword>
<dbReference type="PRINTS" id="PR00039">
    <property type="entry name" value="HTHLYSR"/>
</dbReference>
<feature type="domain" description="HTH lysR-type" evidence="5">
    <location>
        <begin position="7"/>
        <end position="64"/>
    </location>
</feature>
<dbReference type="Proteomes" id="UP001595555">
    <property type="component" value="Unassembled WGS sequence"/>
</dbReference>
<dbReference type="PANTHER" id="PTHR30118">
    <property type="entry name" value="HTH-TYPE TRANSCRIPTIONAL REGULATOR LEUO-RELATED"/>
    <property type="match status" value="1"/>
</dbReference>
<keyword evidence="7" id="KW-1185">Reference proteome</keyword>
<evidence type="ECO:0000259" key="5">
    <source>
        <dbReference type="PROSITE" id="PS50931"/>
    </source>
</evidence>